<dbReference type="InterPro" id="IPR018247">
    <property type="entry name" value="EF_Hand_1_Ca_BS"/>
</dbReference>
<dbReference type="GO" id="GO:0005509">
    <property type="term" value="F:calcium ion binding"/>
    <property type="evidence" value="ECO:0007669"/>
    <property type="project" value="InterPro"/>
</dbReference>
<evidence type="ECO:0000259" key="2">
    <source>
        <dbReference type="PROSITE" id="PS50222"/>
    </source>
</evidence>
<proteinExistence type="predicted"/>
<evidence type="ECO:0000256" key="1">
    <source>
        <dbReference type="ARBA" id="ARBA00022837"/>
    </source>
</evidence>
<dbReference type="Proteomes" id="UP000287033">
    <property type="component" value="Unassembled WGS sequence"/>
</dbReference>
<dbReference type="OrthoDB" id="418595at2759"/>
<dbReference type="OMA" id="ECPILLC"/>
<evidence type="ECO:0000313" key="3">
    <source>
        <dbReference type="EMBL" id="GCC21761.1"/>
    </source>
</evidence>
<dbReference type="EMBL" id="BEZZ01002461">
    <property type="protein sequence ID" value="GCC21761.1"/>
    <property type="molecule type" value="Genomic_DNA"/>
</dbReference>
<keyword evidence="4" id="KW-1185">Reference proteome</keyword>
<dbReference type="STRING" id="137246.A0A401RUI0"/>
<dbReference type="SUPFAM" id="SSF47473">
    <property type="entry name" value="EF-hand"/>
    <property type="match status" value="1"/>
</dbReference>
<dbReference type="PROSITE" id="PS00018">
    <property type="entry name" value="EF_HAND_1"/>
    <property type="match status" value="1"/>
</dbReference>
<name>A0A401RUI0_CHIPU</name>
<dbReference type="InterPro" id="IPR011992">
    <property type="entry name" value="EF-hand-dom_pair"/>
</dbReference>
<accession>A0A401RUI0</accession>
<dbReference type="PROSITE" id="PS50222">
    <property type="entry name" value="EF_HAND_2"/>
    <property type="match status" value="1"/>
</dbReference>
<dbReference type="SMART" id="SM00054">
    <property type="entry name" value="EFh"/>
    <property type="match status" value="2"/>
</dbReference>
<dbReference type="InterPro" id="IPR002048">
    <property type="entry name" value="EF_hand_dom"/>
</dbReference>
<protein>
    <recommendedName>
        <fullName evidence="2">EF-hand domain-containing protein</fullName>
    </recommendedName>
</protein>
<evidence type="ECO:0000313" key="4">
    <source>
        <dbReference type="Proteomes" id="UP000287033"/>
    </source>
</evidence>
<feature type="domain" description="EF-hand" evidence="2">
    <location>
        <begin position="7"/>
        <end position="42"/>
    </location>
</feature>
<keyword evidence="1" id="KW-0106">Calcium</keyword>
<comment type="caution">
    <text evidence="3">The sequence shown here is derived from an EMBL/GenBank/DDBJ whole genome shotgun (WGS) entry which is preliminary data.</text>
</comment>
<gene>
    <name evidence="3" type="ORF">chiPu_0020236</name>
</gene>
<sequence length="260" mass="30237">MDNWLKINHHQAVELFSEYDKIGNGILQYDEFKLGMRDLKIPCLEAQLHILAKLLDQDNNGTIDYIELGAGLDKARCLQSISKENEEQDESKDIEGVRDRIKIRKEDEEECEARKEAETYLLITKEVSTHCPSCHLGLRKYERLSESRYISVELRIIIFNNMKTHPGHFQEVVYSQMKVSGLISRIREHTGIASNKLSIFKDQSYSQESLLPLDLSLEECGFHSGPHYSPPTVLLYYDYNIEFSDCPILNCDYYFTMRKI</sequence>
<reference evidence="3 4" key="1">
    <citation type="journal article" date="2018" name="Nat. Ecol. Evol.">
        <title>Shark genomes provide insights into elasmobranch evolution and the origin of vertebrates.</title>
        <authorList>
            <person name="Hara Y"/>
            <person name="Yamaguchi K"/>
            <person name="Onimaru K"/>
            <person name="Kadota M"/>
            <person name="Koyanagi M"/>
            <person name="Keeley SD"/>
            <person name="Tatsumi K"/>
            <person name="Tanaka K"/>
            <person name="Motone F"/>
            <person name="Kageyama Y"/>
            <person name="Nozu R"/>
            <person name="Adachi N"/>
            <person name="Nishimura O"/>
            <person name="Nakagawa R"/>
            <person name="Tanegashima C"/>
            <person name="Kiyatake I"/>
            <person name="Matsumoto R"/>
            <person name="Murakumo K"/>
            <person name="Nishida K"/>
            <person name="Terakita A"/>
            <person name="Kuratani S"/>
            <person name="Sato K"/>
            <person name="Hyodo S Kuraku.S."/>
        </authorList>
    </citation>
    <scope>NUCLEOTIDE SEQUENCE [LARGE SCALE GENOMIC DNA]</scope>
</reference>
<dbReference type="CDD" id="cd00051">
    <property type="entry name" value="EFh"/>
    <property type="match status" value="1"/>
</dbReference>
<dbReference type="Gene3D" id="1.10.238.10">
    <property type="entry name" value="EF-hand"/>
    <property type="match status" value="1"/>
</dbReference>
<organism evidence="3 4">
    <name type="scientific">Chiloscyllium punctatum</name>
    <name type="common">Brownbanded bambooshark</name>
    <name type="synonym">Hemiscyllium punctatum</name>
    <dbReference type="NCBI Taxonomy" id="137246"/>
    <lineage>
        <taxon>Eukaryota</taxon>
        <taxon>Metazoa</taxon>
        <taxon>Chordata</taxon>
        <taxon>Craniata</taxon>
        <taxon>Vertebrata</taxon>
        <taxon>Chondrichthyes</taxon>
        <taxon>Elasmobranchii</taxon>
        <taxon>Galeomorphii</taxon>
        <taxon>Galeoidea</taxon>
        <taxon>Orectolobiformes</taxon>
        <taxon>Hemiscylliidae</taxon>
        <taxon>Chiloscyllium</taxon>
    </lineage>
</organism>
<dbReference type="AlphaFoldDB" id="A0A401RUI0"/>